<feature type="domain" description="mRNA capping enzyme catalytic subunit GTase NTPase" evidence="1">
    <location>
        <begin position="5"/>
        <end position="118"/>
    </location>
</feature>
<proteinExistence type="predicted"/>
<dbReference type="Gene3D" id="3.30.470.140">
    <property type="match status" value="1"/>
</dbReference>
<evidence type="ECO:0000259" key="1">
    <source>
        <dbReference type="Pfam" id="PF21004"/>
    </source>
</evidence>
<dbReference type="Gene3D" id="2.40.50.830">
    <property type="match status" value="1"/>
</dbReference>
<protein>
    <submittedName>
        <fullName evidence="2">Large subunit of mRNA capping enzyme</fullName>
    </submittedName>
</protein>
<dbReference type="FunFam" id="3.30.470.140:FF:000001">
    <property type="entry name" value="mRNA-capping enzyme catalytic subunit"/>
    <property type="match status" value="1"/>
</dbReference>
<dbReference type="Pfam" id="PF21004">
    <property type="entry name" value="MCEL_GT_NTPase"/>
    <property type="match status" value="1"/>
</dbReference>
<dbReference type="InterPro" id="IPR046429">
    <property type="entry name" value="MCEL_NTPase_sf"/>
</dbReference>
<dbReference type="EMBL" id="MG012795">
    <property type="protein sequence ID" value="AUL80235.1"/>
    <property type="molecule type" value="Genomic_DNA"/>
</dbReference>
<reference evidence="2" key="1">
    <citation type="journal article" date="2018" name="Emerg. Infect. Dis.">
        <title>Ocular Vaccinia Infection in Dairy Worker, Brazil.</title>
        <authorList>
            <person name="Teixeira Lima M."/>
            <person name="Pereira Oliveira G."/>
            <person name="Bretas de Oliveira D."/>
            <person name="Mesquita Vaz S."/>
            <person name="de Souza Trindade G."/>
            <person name="Santos Abrahao J."/>
            <person name="Geessien Kroon E."/>
        </authorList>
    </citation>
    <scope>NUCLEOTIDE SEQUENCE [LARGE SCALE GENOMIC DNA]</scope>
    <source>
        <strain evidence="2">CEyV1</strain>
    </source>
</reference>
<sequence length="197" mass="22473">MASPENVILCPPINAPIKTFMLPKEDIVGLDLENLYAVTKTAGIPITIRVTSKGLYCYFTHHGYIIRYPVKRIIDSEVVVFGEAVKDKNWTVYLIKLIEPVNAINDRLEESKYVESKLVDICDRIVFKSKKYKAPFTTTSEVVDMLSTYLPKQPAGVVLFYSKGPKSNINFQIRKENTIEHTSNVVFRYMSSEPIIF</sequence>
<organism evidence="2">
    <name type="scientific">Vaccinia virus</name>
    <name type="common">VACV</name>
    <name type="synonym">Orthopoxvirus vaccinia</name>
    <dbReference type="NCBI Taxonomy" id="10245"/>
    <lineage>
        <taxon>Viruses</taxon>
        <taxon>Varidnaviria</taxon>
        <taxon>Bamfordvirae</taxon>
        <taxon>Nucleocytoviricota</taxon>
        <taxon>Pokkesviricetes</taxon>
        <taxon>Chitovirales</taxon>
        <taxon>Poxviridae</taxon>
        <taxon>Chordopoxvirinae</taxon>
        <taxon>Orthopoxvirus</taxon>
    </lineage>
</organism>
<dbReference type="GO" id="GO:0004484">
    <property type="term" value="F:mRNA guanylyltransferase activity"/>
    <property type="evidence" value="ECO:0007669"/>
    <property type="project" value="InterPro"/>
</dbReference>
<evidence type="ECO:0000313" key="2">
    <source>
        <dbReference type="EMBL" id="AUL80235.1"/>
    </source>
</evidence>
<dbReference type="Proteomes" id="UP000270450">
    <property type="component" value="Segment"/>
</dbReference>
<accession>A0A2I6J1A1</accession>
<name>A0A2I6J1A1_VACCV</name>
<dbReference type="InterPro" id="IPR048425">
    <property type="entry name" value="MCEL_GT_NTPase"/>
</dbReference>
<dbReference type="InterPro" id="IPR046428">
    <property type="entry name" value="MCEL_OB_dom_sf"/>
</dbReference>